<keyword evidence="3" id="KW-1185">Reference proteome</keyword>
<comment type="caution">
    <text evidence="2">The sequence shown here is derived from an EMBL/GenBank/DDBJ whole genome shotgun (WGS) entry which is preliminary data.</text>
</comment>
<feature type="compositionally biased region" description="Basic and acidic residues" evidence="1">
    <location>
        <begin position="33"/>
        <end position="46"/>
    </location>
</feature>
<evidence type="ECO:0000313" key="3">
    <source>
        <dbReference type="Proteomes" id="UP000634136"/>
    </source>
</evidence>
<dbReference type="Proteomes" id="UP000634136">
    <property type="component" value="Unassembled WGS sequence"/>
</dbReference>
<dbReference type="EMBL" id="JAAIUW010000001">
    <property type="protein sequence ID" value="KAF7844722.1"/>
    <property type="molecule type" value="Genomic_DNA"/>
</dbReference>
<sequence length="46" mass="5339">MDSFTLQNPIHDNSRSSFNSTTTHDYQESDNGDSNKKQLESNDYNR</sequence>
<dbReference type="AlphaFoldDB" id="A0A834XGM6"/>
<protein>
    <submittedName>
        <fullName evidence="2">Uncharacterized protein</fullName>
    </submittedName>
</protein>
<evidence type="ECO:0000256" key="1">
    <source>
        <dbReference type="SAM" id="MobiDB-lite"/>
    </source>
</evidence>
<evidence type="ECO:0000313" key="2">
    <source>
        <dbReference type="EMBL" id="KAF7844722.1"/>
    </source>
</evidence>
<reference evidence="2" key="1">
    <citation type="submission" date="2020-09" db="EMBL/GenBank/DDBJ databases">
        <title>Genome-Enabled Discovery of Anthraquinone Biosynthesis in Senna tora.</title>
        <authorList>
            <person name="Kang S.-H."/>
            <person name="Pandey R.P."/>
            <person name="Lee C.-M."/>
            <person name="Sim J.-S."/>
            <person name="Jeong J.-T."/>
            <person name="Choi B.-S."/>
            <person name="Jung M."/>
            <person name="Ginzburg D."/>
            <person name="Zhao K."/>
            <person name="Won S.Y."/>
            <person name="Oh T.-J."/>
            <person name="Yu Y."/>
            <person name="Kim N.-H."/>
            <person name="Lee O.R."/>
            <person name="Lee T.-H."/>
            <person name="Bashyal P."/>
            <person name="Kim T.-S."/>
            <person name="Lee W.-H."/>
            <person name="Kawkins C."/>
            <person name="Kim C.-K."/>
            <person name="Kim J.S."/>
            <person name="Ahn B.O."/>
            <person name="Rhee S.Y."/>
            <person name="Sohng J.K."/>
        </authorList>
    </citation>
    <scope>NUCLEOTIDE SEQUENCE</scope>
    <source>
        <tissue evidence="2">Leaf</tissue>
    </source>
</reference>
<gene>
    <name evidence="2" type="ORF">G2W53_001627</name>
</gene>
<proteinExistence type="predicted"/>
<feature type="compositionally biased region" description="Polar residues" evidence="1">
    <location>
        <begin position="1"/>
        <end position="24"/>
    </location>
</feature>
<name>A0A834XGM6_9FABA</name>
<accession>A0A834XGM6</accession>
<feature type="region of interest" description="Disordered" evidence="1">
    <location>
        <begin position="1"/>
        <end position="46"/>
    </location>
</feature>
<organism evidence="2 3">
    <name type="scientific">Senna tora</name>
    <dbReference type="NCBI Taxonomy" id="362788"/>
    <lineage>
        <taxon>Eukaryota</taxon>
        <taxon>Viridiplantae</taxon>
        <taxon>Streptophyta</taxon>
        <taxon>Embryophyta</taxon>
        <taxon>Tracheophyta</taxon>
        <taxon>Spermatophyta</taxon>
        <taxon>Magnoliopsida</taxon>
        <taxon>eudicotyledons</taxon>
        <taxon>Gunneridae</taxon>
        <taxon>Pentapetalae</taxon>
        <taxon>rosids</taxon>
        <taxon>fabids</taxon>
        <taxon>Fabales</taxon>
        <taxon>Fabaceae</taxon>
        <taxon>Caesalpinioideae</taxon>
        <taxon>Cassia clade</taxon>
        <taxon>Senna</taxon>
    </lineage>
</organism>